<dbReference type="EMBL" id="CAJJDP010000022">
    <property type="protein sequence ID" value="CAD8149705.1"/>
    <property type="molecule type" value="Genomic_DNA"/>
</dbReference>
<keyword evidence="1" id="KW-0648">Protein biosynthesis</keyword>
<comment type="similarity">
    <text evidence="1">Belongs to the polypeptide deformylase family.</text>
</comment>
<gene>
    <name evidence="2" type="ORF">POCTA_138.1.T0220364</name>
</gene>
<dbReference type="OMA" id="ACIYQHE"/>
<evidence type="ECO:0000256" key="1">
    <source>
        <dbReference type="RuleBase" id="RU362111"/>
    </source>
</evidence>
<dbReference type="PIRSF" id="PIRSF004749">
    <property type="entry name" value="Pep_def"/>
    <property type="match status" value="1"/>
</dbReference>
<accession>A0A8S1T8V3</accession>
<evidence type="ECO:0000313" key="2">
    <source>
        <dbReference type="EMBL" id="CAD8149705.1"/>
    </source>
</evidence>
<organism evidence="2 3">
    <name type="scientific">Paramecium octaurelia</name>
    <dbReference type="NCBI Taxonomy" id="43137"/>
    <lineage>
        <taxon>Eukaryota</taxon>
        <taxon>Sar</taxon>
        <taxon>Alveolata</taxon>
        <taxon>Ciliophora</taxon>
        <taxon>Intramacronucleata</taxon>
        <taxon>Oligohymenophorea</taxon>
        <taxon>Peniculida</taxon>
        <taxon>Parameciidae</taxon>
        <taxon>Paramecium</taxon>
    </lineage>
</organism>
<evidence type="ECO:0000313" key="3">
    <source>
        <dbReference type="Proteomes" id="UP000683925"/>
    </source>
</evidence>
<protein>
    <recommendedName>
        <fullName evidence="1">Peptide deformylase</fullName>
        <ecNumber evidence="1">3.5.1.88</ecNumber>
    </recommendedName>
</protein>
<dbReference type="GO" id="GO:0046872">
    <property type="term" value="F:metal ion binding"/>
    <property type="evidence" value="ECO:0007669"/>
    <property type="project" value="UniProtKB-KW"/>
</dbReference>
<comment type="catalytic activity">
    <reaction evidence="1">
        <text>N-terminal N-formyl-L-methionyl-[peptide] + H2O = N-terminal L-methionyl-[peptide] + formate</text>
        <dbReference type="Rhea" id="RHEA:24420"/>
        <dbReference type="Rhea" id="RHEA-COMP:10639"/>
        <dbReference type="Rhea" id="RHEA-COMP:10640"/>
        <dbReference type="ChEBI" id="CHEBI:15377"/>
        <dbReference type="ChEBI" id="CHEBI:15740"/>
        <dbReference type="ChEBI" id="CHEBI:49298"/>
        <dbReference type="ChEBI" id="CHEBI:64731"/>
        <dbReference type="EC" id="3.5.1.88"/>
    </reaction>
</comment>
<dbReference type="EC" id="3.5.1.88" evidence="1"/>
<comment type="function">
    <text evidence="1">Removes the formyl group from the N-terminal Met of newly synthesized proteins.</text>
</comment>
<dbReference type="OrthoDB" id="276063at2759"/>
<sequence length="180" mass="20822">MQKYLLNGFEVFKVLPISHEILRKKIYEHYNFTNKEEDTLSIMIDTLRLYNKLHSIEALALAAPQVGWEKRLFVCADLELQQRKKAKYIQKVDVYLNPEIIKKSNDLVVSKENCLSIPPNQIACVMRSNKITMKYYNLLGIEMVVEAEGLQACIYQHEVDHLDGMNALEKATSIIDSQQC</sequence>
<proteinExistence type="inferred from homology"/>
<keyword evidence="1" id="KW-0378">Hydrolase</keyword>
<dbReference type="AlphaFoldDB" id="A0A8S1T8V3"/>
<dbReference type="GO" id="GO:0006412">
    <property type="term" value="P:translation"/>
    <property type="evidence" value="ECO:0007669"/>
    <property type="project" value="UniProtKB-KW"/>
</dbReference>
<dbReference type="PANTHER" id="PTHR10458">
    <property type="entry name" value="PEPTIDE DEFORMYLASE"/>
    <property type="match status" value="1"/>
</dbReference>
<dbReference type="Proteomes" id="UP000683925">
    <property type="component" value="Unassembled WGS sequence"/>
</dbReference>
<keyword evidence="1" id="KW-0479">Metal-binding</keyword>
<keyword evidence="3" id="KW-1185">Reference proteome</keyword>
<dbReference type="PANTHER" id="PTHR10458:SF22">
    <property type="entry name" value="PEPTIDE DEFORMYLASE"/>
    <property type="match status" value="1"/>
</dbReference>
<dbReference type="GO" id="GO:0042586">
    <property type="term" value="F:peptide deformylase activity"/>
    <property type="evidence" value="ECO:0007669"/>
    <property type="project" value="UniProtKB-EC"/>
</dbReference>
<dbReference type="InterPro" id="IPR023635">
    <property type="entry name" value="Peptide_deformylase"/>
</dbReference>
<name>A0A8S1T8V3_PAROT</name>
<reference evidence="2" key="1">
    <citation type="submission" date="2021-01" db="EMBL/GenBank/DDBJ databases">
        <authorList>
            <consortium name="Genoscope - CEA"/>
            <person name="William W."/>
        </authorList>
    </citation>
    <scope>NUCLEOTIDE SEQUENCE</scope>
</reference>
<dbReference type="HAMAP" id="MF_00163">
    <property type="entry name" value="Pep_deformylase"/>
    <property type="match status" value="1"/>
</dbReference>
<dbReference type="Pfam" id="PF01327">
    <property type="entry name" value="Pep_deformylase"/>
    <property type="match status" value="1"/>
</dbReference>
<comment type="caution">
    <text evidence="2">The sequence shown here is derived from an EMBL/GenBank/DDBJ whole genome shotgun (WGS) entry which is preliminary data.</text>
</comment>